<protein>
    <recommendedName>
        <fullName evidence="2">DUF2141 domain-containing protein</fullName>
    </recommendedName>
</protein>
<dbReference type="Pfam" id="PF09912">
    <property type="entry name" value="DUF2141"/>
    <property type="match status" value="1"/>
</dbReference>
<accession>A0A1W1E2Q8</accession>
<reference evidence="1" key="1">
    <citation type="submission" date="2016-10" db="EMBL/GenBank/DDBJ databases">
        <authorList>
            <person name="de Groot N.N."/>
        </authorList>
    </citation>
    <scope>NUCLEOTIDE SEQUENCE</scope>
</reference>
<dbReference type="EMBL" id="FPIA01000023">
    <property type="protein sequence ID" value="SFV88243.1"/>
    <property type="molecule type" value="Genomic_DNA"/>
</dbReference>
<proteinExistence type="predicted"/>
<dbReference type="AlphaFoldDB" id="A0A1W1E2Q8"/>
<name>A0A1W1E2Q8_9ZZZZ</name>
<evidence type="ECO:0008006" key="2">
    <source>
        <dbReference type="Google" id="ProtNLM"/>
    </source>
</evidence>
<organism evidence="1">
    <name type="scientific">hydrothermal vent metagenome</name>
    <dbReference type="NCBI Taxonomy" id="652676"/>
    <lineage>
        <taxon>unclassified sequences</taxon>
        <taxon>metagenomes</taxon>
        <taxon>ecological metagenomes</taxon>
    </lineage>
</organism>
<dbReference type="InterPro" id="IPR018673">
    <property type="entry name" value="DUF2141"/>
</dbReference>
<gene>
    <name evidence="1" type="ORF">MNB_SUP05-SYMBIONT-7-648</name>
</gene>
<evidence type="ECO:0000313" key="1">
    <source>
        <dbReference type="EMBL" id="SFV88243.1"/>
    </source>
</evidence>
<sequence>MKKIIALTGLLTSSVMSVMAADLHITIEGIQSNQGNIRIGLFSEQEQANFPNGKETKGLSIPAKKGTMSVKISAPTGVYAATAFHDENKDEELNKVFLLGIPTEPYGFSNDAKAAFSAPSFSQAQFNLPNTGTKIIFEIADY</sequence>